<dbReference type="PANTHER" id="PTHR10155">
    <property type="entry name" value="PHOSPHATIDYLINOSITOL 3-KINASE REGULATORY SUBUNIT"/>
    <property type="match status" value="1"/>
</dbReference>
<dbReference type="Gene3D" id="2.30.30.40">
    <property type="entry name" value="SH3 Domains"/>
    <property type="match status" value="1"/>
</dbReference>
<evidence type="ECO:0000256" key="1">
    <source>
        <dbReference type="ARBA" id="ARBA00009442"/>
    </source>
</evidence>
<gene>
    <name evidence="12" type="primary">LOC114801966</name>
    <name evidence="13" type="synonym">LOC114801957</name>
</gene>
<organism evidence="12 14">
    <name type="scientific">Denticeps clupeoides</name>
    <name type="common">denticle herring</name>
    <dbReference type="NCBI Taxonomy" id="299321"/>
    <lineage>
        <taxon>Eukaryota</taxon>
        <taxon>Metazoa</taxon>
        <taxon>Chordata</taxon>
        <taxon>Craniata</taxon>
        <taxon>Vertebrata</taxon>
        <taxon>Euteleostomi</taxon>
        <taxon>Actinopterygii</taxon>
        <taxon>Neopterygii</taxon>
        <taxon>Teleostei</taxon>
        <taxon>Clupei</taxon>
        <taxon>Clupeiformes</taxon>
        <taxon>Denticipitoidei</taxon>
        <taxon>Denticipitidae</taxon>
        <taxon>Denticeps</taxon>
    </lineage>
</organism>
<evidence type="ECO:0000256" key="5">
    <source>
        <dbReference type="ARBA" id="ARBA00022999"/>
    </source>
</evidence>
<evidence type="ECO:0000313" key="12">
    <source>
        <dbReference type="Ensembl" id="ENSDCDP00010057759.1"/>
    </source>
</evidence>
<dbReference type="InterPro" id="IPR036028">
    <property type="entry name" value="SH3-like_dom_sf"/>
</dbReference>
<dbReference type="InterPro" id="IPR035022">
    <property type="entry name" value="PI3kinase_P85_nSH2"/>
</dbReference>
<dbReference type="InterPro" id="IPR000198">
    <property type="entry name" value="RhoGAP_dom"/>
</dbReference>
<evidence type="ECO:0008006" key="15">
    <source>
        <dbReference type="Google" id="ProtNLM"/>
    </source>
</evidence>
<evidence type="ECO:0000256" key="9">
    <source>
        <dbReference type="SAM" id="Coils"/>
    </source>
</evidence>
<dbReference type="Pfam" id="PF16454">
    <property type="entry name" value="PI3K_P85_iSH2"/>
    <property type="match status" value="1"/>
</dbReference>
<dbReference type="FunFam" id="2.30.30.40:FF:000075">
    <property type="entry name" value="phosphatidylinositol 3-kinase regulatory subunit alpha"/>
    <property type="match status" value="1"/>
</dbReference>
<dbReference type="PRINTS" id="PR00401">
    <property type="entry name" value="SH2DOMAIN"/>
</dbReference>
<dbReference type="Ensembl" id="ENSDCDT00010068996.1">
    <property type="protein sequence ID" value="ENSDCDP00010058299.1"/>
    <property type="gene ID" value="ENSDCDG00010032742.1"/>
</dbReference>
<evidence type="ECO:0000256" key="4">
    <source>
        <dbReference type="ARBA" id="ARBA00022737"/>
    </source>
</evidence>
<evidence type="ECO:0000256" key="7">
    <source>
        <dbReference type="PROSITE-ProRule" id="PRU00191"/>
    </source>
</evidence>
<keyword evidence="5 7" id="KW-0727">SH2 domain</keyword>
<dbReference type="GeneTree" id="ENSGT00940000157050"/>
<keyword evidence="4" id="KW-0677">Repeat</keyword>
<evidence type="ECO:0000256" key="3">
    <source>
        <dbReference type="ARBA" id="ARBA00022553"/>
    </source>
</evidence>
<dbReference type="InterPro" id="IPR008936">
    <property type="entry name" value="Rho_GTPase_activation_prot"/>
</dbReference>
<keyword evidence="3" id="KW-0597">Phosphoprotein</keyword>
<evidence type="ECO:0000256" key="6">
    <source>
        <dbReference type="ARBA" id="ARBA00023288"/>
    </source>
</evidence>
<keyword evidence="9" id="KW-0175">Coiled coil</keyword>
<dbReference type="GO" id="GO:0008286">
    <property type="term" value="P:insulin receptor signaling pathway"/>
    <property type="evidence" value="ECO:0007669"/>
    <property type="project" value="TreeGrafter"/>
</dbReference>
<sequence length="657" mass="75605">MAAEGFQFRALYVYNKDWEDDIELLPGDILMVDKASLQPLGYQEGDERTPEHLGWIVGVNKRTKQRGEFPGTYVEYVGPVQVALPPCQPRAHRPLPATPRPQPVPNGAAMVDLLEYSTFEGALPILVKLVEAIEKRGTVNRPSSEASTCLLKLVESSSIPLQNLLTLQYLLRHLWRVCESSERNGLDPYTLSLIFGPLLLPAPSTGLEEDQQVSVQVLERLLLEKSWEQEQTPPALPPKPSKAAKSMLSPFTESDTRLAEAEWYWGDISREEVNEKMRDMPDGTFLVRDASSKVQGEYTLTLRKGGNNKLIKIFHRGGKYGFSEPLTFVSVVELIQHYHHESLAQYNANLDTRLLYPISRQQQDLVVKEDSIEAVGEQMKVYHEQFQDKSREYDILYEEYTRTSQELQMKRTAIEAFSETIKIFEEQFETQERYGKEHLEKFLREGNDKEIQRIQSNSDKLKSRVAEIHDSKRKLEQELKQQTSENREIDKKMNSLKPDLMQLRKIREQYLVWLTQRGTKQKKLNEWLGIKNDLEDLSSLMEEEEKDVPHRDEHSWYVGDIKRVQAEELLQGRLNGTFLIRDSQTQKGSYACSVVVDGDVKHCVIYKTASGYGFAEPYNLYSSLKDLVLHYKHTSLVQHNDSLNVTLAYPALAQQPR</sequence>
<dbReference type="Gene3D" id="1.10.287.1490">
    <property type="match status" value="1"/>
</dbReference>
<reference evidence="12 14" key="1">
    <citation type="submission" date="2020-06" db="EMBL/GenBank/DDBJ databases">
        <authorList>
            <consortium name="Wellcome Sanger Institute Data Sharing"/>
        </authorList>
    </citation>
    <scope>NUCLEOTIDE SEQUENCE [LARGE SCALE GENOMIC DNA]</scope>
</reference>
<dbReference type="FunFam" id="3.30.505.10:FF:000014">
    <property type="entry name" value="Phosphatidylinositol 3-kinase regulatory subunit alpha"/>
    <property type="match status" value="1"/>
</dbReference>
<dbReference type="Gene3D" id="1.10.555.10">
    <property type="entry name" value="Rho GTPase activation protein"/>
    <property type="match status" value="1"/>
</dbReference>
<keyword evidence="2 8" id="KW-0728">SH3 domain</keyword>
<dbReference type="PANTHER" id="PTHR10155:SF1">
    <property type="entry name" value="PHOSPHATIDYLINOSITOL 3-KINASE REGULATORY SUBUNIT BETA"/>
    <property type="match status" value="1"/>
</dbReference>
<dbReference type="Ensembl" id="ENSDCDT00010068447.1">
    <property type="protein sequence ID" value="ENSDCDP00010057759.1"/>
    <property type="gene ID" value="ENSDCDG00010032551.1"/>
</dbReference>
<keyword evidence="6" id="KW-0449">Lipoprotein</keyword>
<dbReference type="CDD" id="cd12926">
    <property type="entry name" value="iSH2_PIK3R2"/>
    <property type="match status" value="1"/>
</dbReference>
<dbReference type="Gene3D" id="3.30.505.10">
    <property type="entry name" value="SH2 domain"/>
    <property type="match status" value="2"/>
</dbReference>
<dbReference type="InterPro" id="IPR036860">
    <property type="entry name" value="SH2_dom_sf"/>
</dbReference>
<dbReference type="InterPro" id="IPR001452">
    <property type="entry name" value="SH3_domain"/>
</dbReference>
<dbReference type="Proteomes" id="UP000694580">
    <property type="component" value="Chromosome 13"/>
</dbReference>
<dbReference type="FunFam" id="1.10.287.1490:FF:000001">
    <property type="entry name" value="Putative phosphatidylinositol 3-kinase regulatory subunit alpha"/>
    <property type="match status" value="1"/>
</dbReference>
<dbReference type="PROSITE" id="PS50001">
    <property type="entry name" value="SH2"/>
    <property type="match status" value="2"/>
</dbReference>
<dbReference type="PROSITE" id="PS50002">
    <property type="entry name" value="SH3"/>
    <property type="match status" value="1"/>
</dbReference>
<dbReference type="Pfam" id="PF00620">
    <property type="entry name" value="RhoGAP"/>
    <property type="match status" value="1"/>
</dbReference>
<dbReference type="FunFam" id="3.30.505.10:FF:000006">
    <property type="entry name" value="Phosphatidylinositol 3-kinase regulatory subunit alpha"/>
    <property type="match status" value="1"/>
</dbReference>
<evidence type="ECO:0000259" key="11">
    <source>
        <dbReference type="PROSITE" id="PS50002"/>
    </source>
</evidence>
<evidence type="ECO:0000256" key="2">
    <source>
        <dbReference type="ARBA" id="ARBA00022443"/>
    </source>
</evidence>
<feature type="domain" description="SH2" evidence="10">
    <location>
        <begin position="263"/>
        <end position="358"/>
    </location>
</feature>
<dbReference type="AlphaFoldDB" id="A0A8C4CYP1"/>
<dbReference type="GO" id="GO:0046935">
    <property type="term" value="F:1-phosphatidylinositol-3-kinase regulator activity"/>
    <property type="evidence" value="ECO:0007669"/>
    <property type="project" value="TreeGrafter"/>
</dbReference>
<dbReference type="GO" id="GO:0005942">
    <property type="term" value="C:phosphatidylinositol 3-kinase complex"/>
    <property type="evidence" value="ECO:0007669"/>
    <property type="project" value="TreeGrafter"/>
</dbReference>
<dbReference type="SMART" id="SM00252">
    <property type="entry name" value="SH2"/>
    <property type="match status" value="2"/>
</dbReference>
<dbReference type="InterPro" id="IPR035020">
    <property type="entry name" value="PI3kinase_P85_cSH2"/>
</dbReference>
<protein>
    <recommendedName>
        <fullName evidence="15">Phosphatidylinositol 3-kinase regulatory subunit beta</fullName>
    </recommendedName>
</protein>
<keyword evidence="14" id="KW-1185">Reference proteome</keyword>
<dbReference type="CDD" id="cd09930">
    <property type="entry name" value="SH2_cSH2_p85_like"/>
    <property type="match status" value="1"/>
</dbReference>
<dbReference type="InterPro" id="IPR000980">
    <property type="entry name" value="SH2"/>
</dbReference>
<dbReference type="SUPFAM" id="SSF50044">
    <property type="entry name" value="SH3-domain"/>
    <property type="match status" value="1"/>
</dbReference>
<proteinExistence type="inferred from homology"/>
<dbReference type="CDD" id="cd09942">
    <property type="entry name" value="SH2_nSH2_p85_like"/>
    <property type="match status" value="1"/>
</dbReference>
<evidence type="ECO:0000256" key="8">
    <source>
        <dbReference type="PROSITE-ProRule" id="PRU00192"/>
    </source>
</evidence>
<feature type="domain" description="SH3" evidence="11">
    <location>
        <begin position="3"/>
        <end position="79"/>
    </location>
</feature>
<evidence type="ECO:0000259" key="10">
    <source>
        <dbReference type="PROSITE" id="PS50001"/>
    </source>
</evidence>
<reference evidence="12" key="2">
    <citation type="submission" date="2025-05" db="UniProtKB">
        <authorList>
            <consortium name="Ensembl"/>
        </authorList>
    </citation>
    <scope>IDENTIFICATION</scope>
</reference>
<feature type="coiled-coil region" evidence="9">
    <location>
        <begin position="458"/>
        <end position="492"/>
    </location>
</feature>
<feature type="domain" description="SH2" evidence="10">
    <location>
        <begin position="556"/>
        <end position="651"/>
    </location>
</feature>
<dbReference type="GO" id="GO:0046854">
    <property type="term" value="P:phosphatidylinositol phosphate biosynthetic process"/>
    <property type="evidence" value="ECO:0007669"/>
    <property type="project" value="TreeGrafter"/>
</dbReference>
<name>A0A8C4CYP1_9TELE</name>
<dbReference type="Pfam" id="PF00017">
    <property type="entry name" value="SH2"/>
    <property type="match status" value="2"/>
</dbReference>
<comment type="similarity">
    <text evidence="1">Belongs to the PI3K p85 subunit family.</text>
</comment>
<dbReference type="PRINTS" id="PR00678">
    <property type="entry name" value="PI3KINASEP85"/>
</dbReference>
<dbReference type="SUPFAM" id="SSF55550">
    <property type="entry name" value="SH2 domain"/>
    <property type="match status" value="2"/>
</dbReference>
<evidence type="ECO:0000313" key="14">
    <source>
        <dbReference type="Proteomes" id="UP000694580"/>
    </source>
</evidence>
<dbReference type="SMART" id="SM00326">
    <property type="entry name" value="SH3"/>
    <property type="match status" value="1"/>
</dbReference>
<dbReference type="SUPFAM" id="SSF48350">
    <property type="entry name" value="GTPase activation domain, GAP"/>
    <property type="match status" value="1"/>
</dbReference>
<dbReference type="InterPro" id="IPR032498">
    <property type="entry name" value="PI3K_P85_iSH2"/>
</dbReference>
<evidence type="ECO:0000313" key="13">
    <source>
        <dbReference type="Ensembl" id="ENSDCDP00010058299.1"/>
    </source>
</evidence>
<accession>A0A8C4CYP1</accession>